<feature type="transmembrane region" description="Helical" evidence="7">
    <location>
        <begin position="159"/>
        <end position="180"/>
    </location>
</feature>
<sequence length="367" mass="40388">MSAKLAGPAKTAKTDYRGLSWLKFIAALLVIANHTGPLARFGPSADFLVDGALTRIAVPIFFMTSGFFYFRKLTGDPLADRRHLRRYLGSIAKLYAIAILLYLPLNVYNGYFSSPKFGALSLLRDLAFDGTFYHLWYLPALMIGIAMLHGLYRALQPAAVMIAACLLYAIGLFGDSYYGLIAGNDVLTGWYNGMFHFFDYTRNGLFFAAIYLALGALLARSEKRRPRRPAAHAALFLVSLSAMLAEALWLREGGIPRHDSMYVFAVPAAYFLLLLALPYKGPANRTMREGRAWIYALHPLAIVLVRGAAKAAGLQPWFIGNSLVHFVAVCALSVALAAVAVRFPSVRTIRTAWLPRAKEAGSASTRH</sequence>
<evidence type="ECO:0000256" key="4">
    <source>
        <dbReference type="ARBA" id="ARBA00022692"/>
    </source>
</evidence>
<feature type="transmembrane region" description="Helical" evidence="7">
    <location>
        <begin position="21"/>
        <end position="40"/>
    </location>
</feature>
<evidence type="ECO:0000256" key="2">
    <source>
        <dbReference type="ARBA" id="ARBA00007400"/>
    </source>
</evidence>
<evidence type="ECO:0000259" key="8">
    <source>
        <dbReference type="Pfam" id="PF01757"/>
    </source>
</evidence>
<evidence type="ECO:0000256" key="1">
    <source>
        <dbReference type="ARBA" id="ARBA00004651"/>
    </source>
</evidence>
<evidence type="ECO:0000256" key="7">
    <source>
        <dbReference type="SAM" id="Phobius"/>
    </source>
</evidence>
<keyword evidence="6 7" id="KW-0472">Membrane</keyword>
<accession>A0A9X4QM22</accession>
<dbReference type="PANTHER" id="PTHR40074:SF2">
    <property type="entry name" value="O-ACETYLTRANSFERASE WECH"/>
    <property type="match status" value="1"/>
</dbReference>
<dbReference type="GO" id="GO:0016413">
    <property type="term" value="F:O-acetyltransferase activity"/>
    <property type="evidence" value="ECO:0007669"/>
    <property type="project" value="TreeGrafter"/>
</dbReference>
<evidence type="ECO:0000313" key="10">
    <source>
        <dbReference type="Proteomes" id="UP001153387"/>
    </source>
</evidence>
<dbReference type="Pfam" id="PF01757">
    <property type="entry name" value="Acyl_transf_3"/>
    <property type="match status" value="1"/>
</dbReference>
<feature type="transmembrane region" description="Helical" evidence="7">
    <location>
        <begin position="231"/>
        <end position="250"/>
    </location>
</feature>
<dbReference type="GO" id="GO:0009246">
    <property type="term" value="P:enterobacterial common antigen biosynthetic process"/>
    <property type="evidence" value="ECO:0007669"/>
    <property type="project" value="TreeGrafter"/>
</dbReference>
<keyword evidence="4 7" id="KW-0812">Transmembrane</keyword>
<dbReference type="AlphaFoldDB" id="A0A9X4QM22"/>
<feature type="transmembrane region" description="Helical" evidence="7">
    <location>
        <begin position="262"/>
        <end position="280"/>
    </location>
</feature>
<reference evidence="9 10" key="1">
    <citation type="submission" date="2022-10" db="EMBL/GenBank/DDBJ databases">
        <title>Comparative genomic analysis of Cohnella hashimotonis sp. nov., isolated from the International Space Station.</title>
        <authorList>
            <person name="Simpson A."/>
            <person name="Venkateswaran K."/>
        </authorList>
    </citation>
    <scope>NUCLEOTIDE SEQUENCE [LARGE SCALE GENOMIC DNA]</scope>
    <source>
        <strain evidence="9 10">DSM 18997</strain>
    </source>
</reference>
<feature type="transmembrane region" description="Helical" evidence="7">
    <location>
        <begin position="132"/>
        <end position="152"/>
    </location>
</feature>
<name>A0A9X4QM22_9BACL</name>
<feature type="transmembrane region" description="Helical" evidence="7">
    <location>
        <begin position="200"/>
        <end position="219"/>
    </location>
</feature>
<feature type="domain" description="Acyltransferase 3" evidence="8">
    <location>
        <begin position="18"/>
        <end position="340"/>
    </location>
</feature>
<dbReference type="EMBL" id="JAPDHZ010000002">
    <property type="protein sequence ID" value="MDG0790896.1"/>
    <property type="molecule type" value="Genomic_DNA"/>
</dbReference>
<gene>
    <name evidence="9" type="ORF">OMP38_08485</name>
</gene>
<evidence type="ECO:0000256" key="3">
    <source>
        <dbReference type="ARBA" id="ARBA00022475"/>
    </source>
</evidence>
<comment type="caution">
    <text evidence="9">The sequence shown here is derived from an EMBL/GenBank/DDBJ whole genome shotgun (WGS) entry which is preliminary data.</text>
</comment>
<dbReference type="InterPro" id="IPR002656">
    <property type="entry name" value="Acyl_transf_3_dom"/>
</dbReference>
<feature type="transmembrane region" description="Helical" evidence="7">
    <location>
        <begin position="318"/>
        <end position="341"/>
    </location>
</feature>
<dbReference type="PANTHER" id="PTHR40074">
    <property type="entry name" value="O-ACETYLTRANSFERASE WECH"/>
    <property type="match status" value="1"/>
</dbReference>
<evidence type="ECO:0000313" key="9">
    <source>
        <dbReference type="EMBL" id="MDG0790896.1"/>
    </source>
</evidence>
<keyword evidence="5 7" id="KW-1133">Transmembrane helix</keyword>
<feature type="transmembrane region" description="Helical" evidence="7">
    <location>
        <begin position="91"/>
        <end position="112"/>
    </location>
</feature>
<dbReference type="RefSeq" id="WP_277564685.1">
    <property type="nucleotide sequence ID" value="NZ_JAPDHZ010000002.1"/>
</dbReference>
<dbReference type="GO" id="GO:0005886">
    <property type="term" value="C:plasma membrane"/>
    <property type="evidence" value="ECO:0007669"/>
    <property type="project" value="UniProtKB-SubCell"/>
</dbReference>
<evidence type="ECO:0000256" key="6">
    <source>
        <dbReference type="ARBA" id="ARBA00023136"/>
    </source>
</evidence>
<keyword evidence="9" id="KW-0808">Transferase</keyword>
<keyword evidence="10" id="KW-1185">Reference proteome</keyword>
<comment type="similarity">
    <text evidence="2">Belongs to the acyltransferase 3 family.</text>
</comment>
<protein>
    <submittedName>
        <fullName evidence="9">Acyltransferase</fullName>
    </submittedName>
</protein>
<dbReference type="Proteomes" id="UP001153387">
    <property type="component" value="Unassembled WGS sequence"/>
</dbReference>
<keyword evidence="9" id="KW-0012">Acyltransferase</keyword>
<organism evidence="9 10">
    <name type="scientific">Cohnella ginsengisoli</name>
    <dbReference type="NCBI Taxonomy" id="425004"/>
    <lineage>
        <taxon>Bacteria</taxon>
        <taxon>Bacillati</taxon>
        <taxon>Bacillota</taxon>
        <taxon>Bacilli</taxon>
        <taxon>Bacillales</taxon>
        <taxon>Paenibacillaceae</taxon>
        <taxon>Cohnella</taxon>
    </lineage>
</organism>
<keyword evidence="3" id="KW-1003">Cell membrane</keyword>
<feature type="transmembrane region" description="Helical" evidence="7">
    <location>
        <begin position="292"/>
        <end position="312"/>
    </location>
</feature>
<comment type="subcellular location">
    <subcellularLocation>
        <location evidence="1">Cell membrane</location>
        <topology evidence="1">Multi-pass membrane protein</topology>
    </subcellularLocation>
</comment>
<evidence type="ECO:0000256" key="5">
    <source>
        <dbReference type="ARBA" id="ARBA00022989"/>
    </source>
</evidence>
<proteinExistence type="inferred from homology"/>
<feature type="transmembrane region" description="Helical" evidence="7">
    <location>
        <begin position="52"/>
        <end position="70"/>
    </location>
</feature>